<keyword evidence="5 7" id="KW-0648">Protein biosynthesis</keyword>
<comment type="catalytic activity">
    <reaction evidence="6 7">
        <text>L-glutamyl-tRNA(Gln) + L-glutamine + ATP + H2O = L-glutaminyl-tRNA(Gln) + L-glutamate + ADP + phosphate + H(+)</text>
        <dbReference type="Rhea" id="RHEA:17521"/>
        <dbReference type="Rhea" id="RHEA-COMP:9681"/>
        <dbReference type="Rhea" id="RHEA-COMP:9684"/>
        <dbReference type="ChEBI" id="CHEBI:15377"/>
        <dbReference type="ChEBI" id="CHEBI:15378"/>
        <dbReference type="ChEBI" id="CHEBI:29985"/>
        <dbReference type="ChEBI" id="CHEBI:30616"/>
        <dbReference type="ChEBI" id="CHEBI:43474"/>
        <dbReference type="ChEBI" id="CHEBI:58359"/>
        <dbReference type="ChEBI" id="CHEBI:78520"/>
        <dbReference type="ChEBI" id="CHEBI:78521"/>
        <dbReference type="ChEBI" id="CHEBI:456216"/>
        <dbReference type="EC" id="6.3.5.7"/>
    </reaction>
</comment>
<dbReference type="SUPFAM" id="SSF75304">
    <property type="entry name" value="Amidase signature (AS) enzymes"/>
    <property type="match status" value="1"/>
</dbReference>
<proteinExistence type="inferred from homology"/>
<dbReference type="Proteomes" id="UP000029445">
    <property type="component" value="Chromosome 9"/>
</dbReference>
<dbReference type="RefSeq" id="XP_062885772.1">
    <property type="nucleotide sequence ID" value="XM_063029817.1"/>
</dbReference>
<dbReference type="HOGENOM" id="CLU_009600_7_6_1"/>
<dbReference type="InterPro" id="IPR020556">
    <property type="entry name" value="Amidase_CS"/>
</dbReference>
<keyword evidence="9" id="KW-0808">Transferase</keyword>
<comment type="function">
    <text evidence="7">Allows the formation of correctly charged Gln-tRNA(Gln) through the transamidation of misacylated Glu-tRNA(Gln) in the mitochondria. The reaction takes place in the presence of glutamine and ATP through an activated gamma-phospho-Glu-tRNA(Gln).</text>
</comment>
<dbReference type="GO" id="GO:0070681">
    <property type="term" value="P:glutaminyl-tRNAGln biosynthesis via transamidation"/>
    <property type="evidence" value="ECO:0007669"/>
    <property type="project" value="UniProtKB-UniRule"/>
</dbReference>
<dbReference type="Gene3D" id="3.90.1300.10">
    <property type="entry name" value="Amidase signature (AS) domain"/>
    <property type="match status" value="1"/>
</dbReference>
<protein>
    <recommendedName>
        <fullName evidence="7">Glutamyl-tRNA(Gln) amidotransferase subunit A, mitochondrial</fullName>
        <shortName evidence="7">Glu-AdT subunit A</shortName>
        <ecNumber evidence="7">6.3.5.7</ecNumber>
    </recommendedName>
</protein>
<dbReference type="InterPro" id="IPR000120">
    <property type="entry name" value="Amidase"/>
</dbReference>
<dbReference type="GO" id="GO:0030956">
    <property type="term" value="C:glutamyl-tRNA(Gln) amidotransferase complex"/>
    <property type="evidence" value="ECO:0007669"/>
    <property type="project" value="UniProtKB-UniRule"/>
</dbReference>
<dbReference type="VEuPathDB" id="FungiDB:CNBG_5984"/>
<dbReference type="PANTHER" id="PTHR11895">
    <property type="entry name" value="TRANSAMIDASE"/>
    <property type="match status" value="1"/>
</dbReference>
<evidence type="ECO:0000259" key="8">
    <source>
        <dbReference type="Pfam" id="PF01425"/>
    </source>
</evidence>
<sequence length="494" mass="52150">MRATIRFNHAAAIRRTTVPRTSASAPTPYSWVDSAPPVKAGGPLSGMTIALKENISCSYAPTTCSSTILKDYKPPFDATCVSSLIAAGAQIVGMTKMDEFGMGSLTTHLPPYYSPVYNPASPSLEEPHRSAGGSSGGSAAAVAEGSCDAALGTDTGGSVRLPASYCGVVGLKPSYGLISRRGVVAYGDSLDCVGVLAREVDTVERVFNVLSHPDDNDMTCASTRLRSQALSILKAHLAILPTTAGPLSGCRIGVPSQASLPPPYINTPRSLLSHLQSLGATLHPVSLPSLPKALPAYYVLASAEASSNLGRYGGSWFAGQTEKALGKRTEESGIQRRIRIRSEGFGIEVKKRILAGTHALSADEFNNTYLKALYIRRCLKKDYQAIFRIPHPLSSLTAAPSPDGIDFIIHPTAICTAPTTNPTGKDSGQKEATYIQDLLNVPASLAGLPSMSVPAGKGPDGWPIGVAITGQWGMEDLVFRLGRTIEKWNKKQAL</sequence>
<dbReference type="GO" id="GO:0005739">
    <property type="term" value="C:mitochondrion"/>
    <property type="evidence" value="ECO:0007669"/>
    <property type="project" value="UniProtKB-SubCell"/>
</dbReference>
<dbReference type="PROSITE" id="PS00571">
    <property type="entry name" value="AMIDASES"/>
    <property type="match status" value="1"/>
</dbReference>
<comment type="subcellular location">
    <subcellularLocation>
        <location evidence="7">Mitochondrion</location>
    </subcellularLocation>
</comment>
<feature type="active site" description="Acyl-ester intermediate" evidence="7">
    <location>
        <position position="158"/>
    </location>
</feature>
<dbReference type="Pfam" id="PF01425">
    <property type="entry name" value="Amidase"/>
    <property type="match status" value="1"/>
</dbReference>
<comment type="subunit">
    <text evidence="7">Subunit of the heterotrimeric GatCAB amidotransferase (AdT) complex, composed of A, B and C subunits.</text>
</comment>
<evidence type="ECO:0000313" key="10">
    <source>
        <dbReference type="Proteomes" id="UP000029445"/>
    </source>
</evidence>
<evidence type="ECO:0000256" key="7">
    <source>
        <dbReference type="HAMAP-Rule" id="MF_03150"/>
    </source>
</evidence>
<reference evidence="9 10" key="2">
    <citation type="journal article" date="2018" name="Proc. Natl. Acad. Sci.">
        <title>RNAi is a critical determinant of centromere evolution in closely related fungi.</title>
        <authorList>
            <person name="Yadav V."/>
            <person name="Sun S."/>
            <person name="Billmyre R.B."/>
            <person name="Thimmappa B.C."/>
            <person name="Shea T."/>
            <person name="Lintner R."/>
            <person name="Bakkeren G."/>
            <person name="Cuomo C.A."/>
            <person name="Heitman J."/>
            <person name="Sanyal K."/>
        </authorList>
    </citation>
    <scope>NUCLEOTIDE SEQUENCE [LARGE SCALE GENOMIC DNA]</scope>
    <source>
        <strain evidence="9 10">R265</strain>
    </source>
</reference>
<dbReference type="InterPro" id="IPR023631">
    <property type="entry name" value="Amidase_dom"/>
</dbReference>
<dbReference type="GO" id="GO:0032543">
    <property type="term" value="P:mitochondrial translation"/>
    <property type="evidence" value="ECO:0007669"/>
    <property type="project" value="UniProtKB-UniRule"/>
</dbReference>
<dbReference type="GeneID" id="88182095"/>
<keyword evidence="7" id="KW-0496">Mitochondrion</keyword>
<accession>A0A095DHQ3</accession>
<dbReference type="EMBL" id="CP025767">
    <property type="protein sequence ID" value="KGB80146.1"/>
    <property type="molecule type" value="Genomic_DNA"/>
</dbReference>
<dbReference type="OrthoDB" id="421993at2759"/>
<dbReference type="InterPro" id="IPR036928">
    <property type="entry name" value="AS_sf"/>
</dbReference>
<dbReference type="OMA" id="QPASYCG"/>
<evidence type="ECO:0000256" key="3">
    <source>
        <dbReference type="ARBA" id="ARBA00022741"/>
    </source>
</evidence>
<keyword evidence="2 7" id="KW-0436">Ligase</keyword>
<reference evidence="9 10" key="1">
    <citation type="journal article" date="2011" name="MBio">
        <title>Genome variation in Cryptococcus gattii, an emerging pathogen of immunocompetent hosts.</title>
        <authorList>
            <person name="D'Souza C.A."/>
            <person name="Kronstad J.W."/>
            <person name="Taylor G."/>
            <person name="Warren R."/>
            <person name="Yuen M."/>
            <person name="Hu G."/>
            <person name="Jung W.H."/>
            <person name="Sham A."/>
            <person name="Kidd S.E."/>
            <person name="Tangen K."/>
            <person name="Lee N."/>
            <person name="Zeilmaker T."/>
            <person name="Sawkins J."/>
            <person name="McVicker G."/>
            <person name="Shah S."/>
            <person name="Gnerre S."/>
            <person name="Griggs A."/>
            <person name="Zeng Q."/>
            <person name="Bartlett K."/>
            <person name="Li W."/>
            <person name="Wang X."/>
            <person name="Heitman J."/>
            <person name="Stajich J.E."/>
            <person name="Fraser J.A."/>
            <person name="Meyer W."/>
            <person name="Carter D."/>
            <person name="Schein J."/>
            <person name="Krzywinski M."/>
            <person name="Kwon-Chung K.J."/>
            <person name="Varma A."/>
            <person name="Wang J."/>
            <person name="Brunham R."/>
            <person name="Fyfe M."/>
            <person name="Ouellette B.F."/>
            <person name="Siddiqui A."/>
            <person name="Marra M."/>
            <person name="Jones S."/>
            <person name="Holt R."/>
            <person name="Birren B.W."/>
            <person name="Galagan J.E."/>
            <person name="Cuomo C.A."/>
        </authorList>
    </citation>
    <scope>NUCLEOTIDE SEQUENCE [LARGE SCALE GENOMIC DNA]</scope>
    <source>
        <strain evidence="9 10">R265</strain>
    </source>
</reference>
<dbReference type="AlphaFoldDB" id="A0A095DHQ3"/>
<keyword evidence="4 7" id="KW-0067">ATP-binding</keyword>
<dbReference type="GO" id="GO:0050567">
    <property type="term" value="F:glutaminyl-tRNA synthase (glutamine-hydrolyzing) activity"/>
    <property type="evidence" value="ECO:0007669"/>
    <property type="project" value="UniProtKB-UniRule"/>
</dbReference>
<name>A0A095DHQ3_CRYD2</name>
<dbReference type="HAMAP" id="MF_00120">
    <property type="entry name" value="GatA"/>
    <property type="match status" value="1"/>
</dbReference>
<dbReference type="GO" id="GO:0016740">
    <property type="term" value="F:transferase activity"/>
    <property type="evidence" value="ECO:0007669"/>
    <property type="project" value="UniProtKB-KW"/>
</dbReference>
<dbReference type="GO" id="GO:0005524">
    <property type="term" value="F:ATP binding"/>
    <property type="evidence" value="ECO:0007669"/>
    <property type="project" value="UniProtKB-KW"/>
</dbReference>
<dbReference type="PANTHER" id="PTHR11895:SF7">
    <property type="entry name" value="GLUTAMYL-TRNA(GLN) AMIDOTRANSFERASE SUBUNIT A, MITOCHONDRIAL"/>
    <property type="match status" value="1"/>
</dbReference>
<dbReference type="KEGG" id="cdeu:CNBG_5984"/>
<feature type="active site" description="Charge relay system" evidence="7">
    <location>
        <position position="134"/>
    </location>
</feature>
<dbReference type="STRING" id="294750.A0A095DHQ3"/>
<evidence type="ECO:0000256" key="6">
    <source>
        <dbReference type="ARBA" id="ARBA00047407"/>
    </source>
</evidence>
<dbReference type="InterPro" id="IPR004412">
    <property type="entry name" value="GatA"/>
</dbReference>
<comment type="similarity">
    <text evidence="1 7">Belongs to the amidase family. GatA subfamily.</text>
</comment>
<organism evidence="9 10">
    <name type="scientific">Cryptococcus deuterogattii (strain R265)</name>
    <name type="common">Cryptococcus gattii VGII (strain R265)</name>
    <dbReference type="NCBI Taxonomy" id="294750"/>
    <lineage>
        <taxon>Eukaryota</taxon>
        <taxon>Fungi</taxon>
        <taxon>Dikarya</taxon>
        <taxon>Basidiomycota</taxon>
        <taxon>Agaricomycotina</taxon>
        <taxon>Tremellomycetes</taxon>
        <taxon>Tremellales</taxon>
        <taxon>Cryptococcaceae</taxon>
        <taxon>Cryptococcus</taxon>
        <taxon>Cryptococcus gattii species complex</taxon>
    </lineage>
</organism>
<feature type="domain" description="Amidase" evidence="8">
    <location>
        <begin position="39"/>
        <end position="478"/>
    </location>
</feature>
<evidence type="ECO:0000256" key="1">
    <source>
        <dbReference type="ARBA" id="ARBA00008069"/>
    </source>
</evidence>
<evidence type="ECO:0000256" key="5">
    <source>
        <dbReference type="ARBA" id="ARBA00022917"/>
    </source>
</evidence>
<keyword evidence="10" id="KW-1185">Reference proteome</keyword>
<keyword evidence="3 7" id="KW-0547">Nucleotide-binding</keyword>
<evidence type="ECO:0000313" key="9">
    <source>
        <dbReference type="EMBL" id="KGB80146.1"/>
    </source>
</evidence>
<gene>
    <name evidence="9" type="ORF">CNBG_5984</name>
</gene>
<evidence type="ECO:0000256" key="2">
    <source>
        <dbReference type="ARBA" id="ARBA00022598"/>
    </source>
</evidence>
<feature type="active site" description="Charge relay system" evidence="7">
    <location>
        <position position="52"/>
    </location>
</feature>
<evidence type="ECO:0000256" key="4">
    <source>
        <dbReference type="ARBA" id="ARBA00022840"/>
    </source>
</evidence>
<dbReference type="EC" id="6.3.5.7" evidence="7"/>